<feature type="region of interest" description="Disordered" evidence="6">
    <location>
        <begin position="25"/>
        <end position="48"/>
    </location>
</feature>
<evidence type="ECO:0000256" key="4">
    <source>
        <dbReference type="ARBA" id="ARBA00023163"/>
    </source>
</evidence>
<feature type="region of interest" description="Disordered" evidence="6">
    <location>
        <begin position="1"/>
        <end position="20"/>
    </location>
</feature>
<dbReference type="GO" id="GO:0003700">
    <property type="term" value="F:DNA-binding transcription factor activity"/>
    <property type="evidence" value="ECO:0007669"/>
    <property type="project" value="InterPro"/>
</dbReference>
<reference evidence="8 9" key="1">
    <citation type="submission" date="2019-09" db="EMBL/GenBank/DDBJ databases">
        <title>A chromosome-level genome assembly of the Chinese tupelo Nyssa sinensis.</title>
        <authorList>
            <person name="Yang X."/>
            <person name="Kang M."/>
            <person name="Yang Y."/>
            <person name="Xiong H."/>
            <person name="Wang M."/>
            <person name="Zhang Z."/>
            <person name="Wang Z."/>
            <person name="Wu H."/>
            <person name="Ma T."/>
            <person name="Liu J."/>
            <person name="Xi Z."/>
        </authorList>
    </citation>
    <scope>NUCLEOTIDE SEQUENCE [LARGE SCALE GENOMIC DNA]</scope>
    <source>
        <strain evidence="8">J267</strain>
        <tissue evidence="8">Leaf</tissue>
    </source>
</reference>
<dbReference type="Pfam" id="PF03634">
    <property type="entry name" value="TCP"/>
    <property type="match status" value="1"/>
</dbReference>
<dbReference type="OrthoDB" id="1927134at2759"/>
<feature type="region of interest" description="Disordered" evidence="6">
    <location>
        <begin position="104"/>
        <end position="133"/>
    </location>
</feature>
<proteinExistence type="predicted"/>
<feature type="domain" description="TCP" evidence="7">
    <location>
        <begin position="35"/>
        <end position="93"/>
    </location>
</feature>
<dbReference type="PANTHER" id="PTHR31072">
    <property type="entry name" value="TRANSCRIPTION FACTOR TCP4-RELATED"/>
    <property type="match status" value="1"/>
</dbReference>
<dbReference type="InterPro" id="IPR017887">
    <property type="entry name" value="TF_TCP_subgr"/>
</dbReference>
<dbReference type="PANTHER" id="PTHR31072:SF93">
    <property type="entry name" value="TRANSCRIPTION FACTOR TCP24"/>
    <property type="match status" value="1"/>
</dbReference>
<evidence type="ECO:0000256" key="5">
    <source>
        <dbReference type="ARBA" id="ARBA00023242"/>
    </source>
</evidence>
<evidence type="ECO:0000256" key="1">
    <source>
        <dbReference type="ARBA" id="ARBA00004123"/>
    </source>
</evidence>
<evidence type="ECO:0000256" key="2">
    <source>
        <dbReference type="ARBA" id="ARBA00023015"/>
    </source>
</evidence>
<evidence type="ECO:0000256" key="6">
    <source>
        <dbReference type="SAM" id="MobiDB-lite"/>
    </source>
</evidence>
<dbReference type="Proteomes" id="UP000325577">
    <property type="component" value="Linkage Group LG9"/>
</dbReference>
<organism evidence="8 9">
    <name type="scientific">Nyssa sinensis</name>
    <dbReference type="NCBI Taxonomy" id="561372"/>
    <lineage>
        <taxon>Eukaryota</taxon>
        <taxon>Viridiplantae</taxon>
        <taxon>Streptophyta</taxon>
        <taxon>Embryophyta</taxon>
        <taxon>Tracheophyta</taxon>
        <taxon>Spermatophyta</taxon>
        <taxon>Magnoliopsida</taxon>
        <taxon>eudicotyledons</taxon>
        <taxon>Gunneridae</taxon>
        <taxon>Pentapetalae</taxon>
        <taxon>asterids</taxon>
        <taxon>Cornales</taxon>
        <taxon>Nyssaceae</taxon>
        <taxon>Nyssa</taxon>
    </lineage>
</organism>
<dbReference type="PROSITE" id="PS51369">
    <property type="entry name" value="TCP"/>
    <property type="match status" value="1"/>
</dbReference>
<dbReference type="GO" id="GO:0005634">
    <property type="term" value="C:nucleus"/>
    <property type="evidence" value="ECO:0007669"/>
    <property type="project" value="UniProtKB-SubCell"/>
</dbReference>
<feature type="compositionally biased region" description="Low complexity" evidence="6">
    <location>
        <begin position="243"/>
        <end position="253"/>
    </location>
</feature>
<keyword evidence="3" id="KW-0238">DNA-binding</keyword>
<evidence type="ECO:0000313" key="8">
    <source>
        <dbReference type="EMBL" id="KAA8515163.1"/>
    </source>
</evidence>
<keyword evidence="5" id="KW-0539">Nucleus</keyword>
<feature type="region of interest" description="Disordered" evidence="6">
    <location>
        <begin position="227"/>
        <end position="263"/>
    </location>
</feature>
<keyword evidence="9" id="KW-1185">Reference proteome</keyword>
<keyword evidence="2" id="KW-0805">Transcription regulation</keyword>
<evidence type="ECO:0000256" key="3">
    <source>
        <dbReference type="ARBA" id="ARBA00023125"/>
    </source>
</evidence>
<comment type="subcellular location">
    <subcellularLocation>
        <location evidence="1">Nucleus</location>
    </subcellularLocation>
</comment>
<dbReference type="InterPro" id="IPR005333">
    <property type="entry name" value="Transcription_factor_TCP"/>
</dbReference>
<feature type="compositionally biased region" description="Polar residues" evidence="6">
    <location>
        <begin position="227"/>
        <end position="242"/>
    </location>
</feature>
<name>A0A5J4Z8W6_9ASTE</name>
<protein>
    <recommendedName>
        <fullName evidence="7">TCP domain-containing protein</fullName>
    </recommendedName>
</protein>
<dbReference type="EMBL" id="CM018052">
    <property type="protein sequence ID" value="KAA8515163.1"/>
    <property type="molecule type" value="Genomic_DNA"/>
</dbReference>
<dbReference type="AlphaFoldDB" id="A0A5J4Z8W6"/>
<dbReference type="GO" id="GO:0043565">
    <property type="term" value="F:sequence-specific DNA binding"/>
    <property type="evidence" value="ECO:0007669"/>
    <property type="project" value="TreeGrafter"/>
</dbReference>
<sequence>MQEGFGQASSKLGLKSTGGEKVEVHGGRIVLSTGRKDRHSKVCTAKGPRDRRVRLSANIAIQFYDVQDRLGYSRPSEAIDWLMKEAKAAIDALDELPVENPNAAMASAQQPEQDLEEHSPNHNHHHTPHNTEFWSSGYEIPNYHHFDDNPINSLSFFTPPSSTDFQNYPHELNSRTRCQTQDLSLCLQSFQEAPILLHHHLSPISSNEQALFTASTLLDFDATPTHWSNQQTKGTSPSQRMISWNSSSNSENEAMGEDDSPPQQLQSILGQNQFFSQRGPLQSSYLPSVPASTNPIFSNINYRPLLTPSSITGIAFDNDGFSGFCVSPPIQGQDKEQILVSDKPSSAASLLHYQD</sequence>
<keyword evidence="4" id="KW-0804">Transcription</keyword>
<evidence type="ECO:0000259" key="7">
    <source>
        <dbReference type="PROSITE" id="PS51369"/>
    </source>
</evidence>
<evidence type="ECO:0000313" key="9">
    <source>
        <dbReference type="Proteomes" id="UP000325577"/>
    </source>
</evidence>
<accession>A0A5J4Z8W6</accession>
<gene>
    <name evidence="8" type="ORF">F0562_018342</name>
</gene>